<dbReference type="EMBL" id="JARJCW010000014">
    <property type="protein sequence ID" value="KAJ7217020.1"/>
    <property type="molecule type" value="Genomic_DNA"/>
</dbReference>
<evidence type="ECO:0000256" key="1">
    <source>
        <dbReference type="ARBA" id="ARBA00006484"/>
    </source>
</evidence>
<dbReference type="GO" id="GO:0048038">
    <property type="term" value="F:quinone binding"/>
    <property type="evidence" value="ECO:0007669"/>
    <property type="project" value="TreeGrafter"/>
</dbReference>
<dbReference type="Gene3D" id="3.40.50.720">
    <property type="entry name" value="NAD(P)-binding Rossmann-like Domain"/>
    <property type="match status" value="1"/>
</dbReference>
<dbReference type="AlphaFoldDB" id="A0AAD6VLU2"/>
<evidence type="ECO:0000313" key="4">
    <source>
        <dbReference type="EMBL" id="KAJ7217020.1"/>
    </source>
</evidence>
<organism evidence="4 5">
    <name type="scientific">Mycena pura</name>
    <dbReference type="NCBI Taxonomy" id="153505"/>
    <lineage>
        <taxon>Eukaryota</taxon>
        <taxon>Fungi</taxon>
        <taxon>Dikarya</taxon>
        <taxon>Basidiomycota</taxon>
        <taxon>Agaricomycotina</taxon>
        <taxon>Agaricomycetes</taxon>
        <taxon>Agaricomycetidae</taxon>
        <taxon>Agaricales</taxon>
        <taxon>Marasmiineae</taxon>
        <taxon>Mycenaceae</taxon>
        <taxon>Mycena</taxon>
    </lineage>
</organism>
<dbReference type="GO" id="GO:0016616">
    <property type="term" value="F:oxidoreductase activity, acting on the CH-OH group of donors, NAD or NADP as acceptor"/>
    <property type="evidence" value="ECO:0007669"/>
    <property type="project" value="TreeGrafter"/>
</dbReference>
<dbReference type="SUPFAM" id="SSF51735">
    <property type="entry name" value="NAD(P)-binding Rossmann-fold domains"/>
    <property type="match status" value="1"/>
</dbReference>
<dbReference type="Proteomes" id="UP001219525">
    <property type="component" value="Unassembled WGS sequence"/>
</dbReference>
<comment type="similarity">
    <text evidence="1 3">Belongs to the short-chain dehydrogenases/reductases (SDR) family.</text>
</comment>
<gene>
    <name evidence="4" type="ORF">GGX14DRAFT_601734</name>
</gene>
<protein>
    <recommendedName>
        <fullName evidence="6">NAD(P)-binding protein</fullName>
    </recommendedName>
</protein>
<reference evidence="4" key="1">
    <citation type="submission" date="2023-03" db="EMBL/GenBank/DDBJ databases">
        <title>Massive genome expansion in bonnet fungi (Mycena s.s.) driven by repeated elements and novel gene families across ecological guilds.</title>
        <authorList>
            <consortium name="Lawrence Berkeley National Laboratory"/>
            <person name="Harder C.B."/>
            <person name="Miyauchi S."/>
            <person name="Viragh M."/>
            <person name="Kuo A."/>
            <person name="Thoen E."/>
            <person name="Andreopoulos B."/>
            <person name="Lu D."/>
            <person name="Skrede I."/>
            <person name="Drula E."/>
            <person name="Henrissat B."/>
            <person name="Morin E."/>
            <person name="Kohler A."/>
            <person name="Barry K."/>
            <person name="LaButti K."/>
            <person name="Morin E."/>
            <person name="Salamov A."/>
            <person name="Lipzen A."/>
            <person name="Mereny Z."/>
            <person name="Hegedus B."/>
            <person name="Baldrian P."/>
            <person name="Stursova M."/>
            <person name="Weitz H."/>
            <person name="Taylor A."/>
            <person name="Grigoriev I.V."/>
            <person name="Nagy L.G."/>
            <person name="Martin F."/>
            <person name="Kauserud H."/>
        </authorList>
    </citation>
    <scope>NUCLEOTIDE SEQUENCE</scope>
    <source>
        <strain evidence="4">9144</strain>
    </source>
</reference>
<evidence type="ECO:0008006" key="6">
    <source>
        <dbReference type="Google" id="ProtNLM"/>
    </source>
</evidence>
<proteinExistence type="inferred from homology"/>
<keyword evidence="2" id="KW-0521">NADP</keyword>
<dbReference type="InterPro" id="IPR002347">
    <property type="entry name" value="SDR_fam"/>
</dbReference>
<dbReference type="InterPro" id="IPR020904">
    <property type="entry name" value="Sc_DH/Rdtase_CS"/>
</dbReference>
<evidence type="ECO:0000313" key="5">
    <source>
        <dbReference type="Proteomes" id="UP001219525"/>
    </source>
</evidence>
<accession>A0AAD6VLU2</accession>
<dbReference type="FunFam" id="3.40.50.720:FF:000084">
    <property type="entry name" value="Short-chain dehydrogenase reductase"/>
    <property type="match status" value="1"/>
</dbReference>
<dbReference type="PROSITE" id="PS00061">
    <property type="entry name" value="ADH_SHORT"/>
    <property type="match status" value="1"/>
</dbReference>
<keyword evidence="5" id="KW-1185">Reference proteome</keyword>
<dbReference type="InterPro" id="IPR036291">
    <property type="entry name" value="NAD(P)-bd_dom_sf"/>
</dbReference>
<sequence>MSTTTTLQQNPTVRVALVTGGAQGIGRAIALRLAADGLDVGVADLPTKHAALSGLVGEIEALGRKALAIATDVSKEGEVRTMVDTTVLALGRLDVMVANAGLGDKSVSVMDGTSESDMHPLSRCTSIRWTLTPAYLVDIAEWERLWDVNIRGVIFCYKHAARQMVKQGDGGRIIGASSAAGLRGFAETGGYCISKAAVCSLTQTTALELREHRITVNAYAPGVIETPMAVSKEDDIHDPGSVVKQFLKITDFRTGQPADVAAVVSFLAAENAHFVTGQTIGVDDGQILS</sequence>
<evidence type="ECO:0000256" key="3">
    <source>
        <dbReference type="RuleBase" id="RU000363"/>
    </source>
</evidence>
<dbReference type="PANTHER" id="PTHR42760">
    <property type="entry name" value="SHORT-CHAIN DEHYDROGENASES/REDUCTASES FAMILY MEMBER"/>
    <property type="match status" value="1"/>
</dbReference>
<dbReference type="PRINTS" id="PR00080">
    <property type="entry name" value="SDRFAMILY"/>
</dbReference>
<name>A0AAD6VLU2_9AGAR</name>
<dbReference type="PANTHER" id="PTHR42760:SF121">
    <property type="entry name" value="3-OXOACYL-(ACYL-CARRIER-PROTEIN) REDUCTASE"/>
    <property type="match status" value="1"/>
</dbReference>
<dbReference type="Pfam" id="PF00106">
    <property type="entry name" value="adh_short"/>
    <property type="match status" value="1"/>
</dbReference>
<dbReference type="PRINTS" id="PR00081">
    <property type="entry name" value="GDHRDH"/>
</dbReference>
<evidence type="ECO:0000256" key="2">
    <source>
        <dbReference type="ARBA" id="ARBA00022857"/>
    </source>
</evidence>
<dbReference type="GO" id="GO:0006633">
    <property type="term" value="P:fatty acid biosynthetic process"/>
    <property type="evidence" value="ECO:0007669"/>
    <property type="project" value="TreeGrafter"/>
</dbReference>
<comment type="caution">
    <text evidence="4">The sequence shown here is derived from an EMBL/GenBank/DDBJ whole genome shotgun (WGS) entry which is preliminary data.</text>
</comment>